<dbReference type="Pfam" id="PF18697">
    <property type="entry name" value="MLVIN_C"/>
    <property type="match status" value="1"/>
</dbReference>
<dbReference type="InterPro" id="IPR040643">
    <property type="entry name" value="MLVIN_C"/>
</dbReference>
<feature type="compositionally biased region" description="Polar residues" evidence="6">
    <location>
        <begin position="1"/>
        <end position="12"/>
    </location>
</feature>
<feature type="region of interest" description="Disordered" evidence="6">
    <location>
        <begin position="82"/>
        <end position="158"/>
    </location>
</feature>
<feature type="compositionally biased region" description="Basic and acidic residues" evidence="6">
    <location>
        <begin position="90"/>
        <end position="102"/>
    </location>
</feature>
<keyword evidence="5" id="KW-0378">Hydrolase</keyword>
<keyword evidence="3" id="KW-0540">Nuclease</keyword>
<name>A0A9Q1IT90_SYNKA</name>
<evidence type="ECO:0000256" key="1">
    <source>
        <dbReference type="ARBA" id="ARBA00022679"/>
    </source>
</evidence>
<evidence type="ECO:0000256" key="2">
    <source>
        <dbReference type="ARBA" id="ARBA00022695"/>
    </source>
</evidence>
<evidence type="ECO:0000256" key="3">
    <source>
        <dbReference type="ARBA" id="ARBA00022722"/>
    </source>
</evidence>
<keyword evidence="2" id="KW-0548">Nucleotidyltransferase</keyword>
<dbReference type="Proteomes" id="UP001152622">
    <property type="component" value="Chromosome 8"/>
</dbReference>
<feature type="compositionally biased region" description="Basic and acidic residues" evidence="6">
    <location>
        <begin position="13"/>
        <end position="30"/>
    </location>
</feature>
<keyword evidence="1" id="KW-0808">Transferase</keyword>
<protein>
    <recommendedName>
        <fullName evidence="7">Murine leukemia virus integrase C-terminal domain-containing protein</fullName>
    </recommendedName>
</protein>
<dbReference type="GO" id="GO:0016787">
    <property type="term" value="F:hydrolase activity"/>
    <property type="evidence" value="ECO:0007669"/>
    <property type="project" value="UniProtKB-KW"/>
</dbReference>
<dbReference type="GO" id="GO:0016779">
    <property type="term" value="F:nucleotidyltransferase activity"/>
    <property type="evidence" value="ECO:0007669"/>
    <property type="project" value="UniProtKB-KW"/>
</dbReference>
<gene>
    <name evidence="8" type="ORF">SKAU_G00234030</name>
</gene>
<accession>A0A9Q1IT90</accession>
<keyword evidence="9" id="KW-1185">Reference proteome</keyword>
<evidence type="ECO:0000313" key="8">
    <source>
        <dbReference type="EMBL" id="KAJ8351927.1"/>
    </source>
</evidence>
<evidence type="ECO:0000259" key="7">
    <source>
        <dbReference type="Pfam" id="PF18697"/>
    </source>
</evidence>
<dbReference type="Gene3D" id="2.30.30.850">
    <property type="match status" value="1"/>
</dbReference>
<evidence type="ECO:0000256" key="6">
    <source>
        <dbReference type="SAM" id="MobiDB-lite"/>
    </source>
</evidence>
<feature type="domain" description="Murine leukemia virus integrase C-terminal" evidence="7">
    <location>
        <begin position="27"/>
        <end position="79"/>
    </location>
</feature>
<organism evidence="8 9">
    <name type="scientific">Synaphobranchus kaupii</name>
    <name type="common">Kaup's arrowtooth eel</name>
    <dbReference type="NCBI Taxonomy" id="118154"/>
    <lineage>
        <taxon>Eukaryota</taxon>
        <taxon>Metazoa</taxon>
        <taxon>Chordata</taxon>
        <taxon>Craniata</taxon>
        <taxon>Vertebrata</taxon>
        <taxon>Euteleostomi</taxon>
        <taxon>Actinopterygii</taxon>
        <taxon>Neopterygii</taxon>
        <taxon>Teleostei</taxon>
        <taxon>Anguilliformes</taxon>
        <taxon>Synaphobranchidae</taxon>
        <taxon>Synaphobranchus</taxon>
    </lineage>
</organism>
<feature type="compositionally biased region" description="Basic and acidic residues" evidence="6">
    <location>
        <begin position="113"/>
        <end position="124"/>
    </location>
</feature>
<dbReference type="EMBL" id="JAINUF010000008">
    <property type="protein sequence ID" value="KAJ8351927.1"/>
    <property type="molecule type" value="Genomic_DNA"/>
</dbReference>
<dbReference type="GO" id="GO:0004519">
    <property type="term" value="F:endonuclease activity"/>
    <property type="evidence" value="ECO:0007669"/>
    <property type="project" value="UniProtKB-KW"/>
</dbReference>
<comment type="caution">
    <text evidence="8">The sequence shown here is derived from an EMBL/GenBank/DDBJ whole genome shotgun (WGS) entry which is preliminary data.</text>
</comment>
<evidence type="ECO:0000256" key="4">
    <source>
        <dbReference type="ARBA" id="ARBA00022759"/>
    </source>
</evidence>
<dbReference type="OrthoDB" id="8947436at2759"/>
<evidence type="ECO:0000256" key="5">
    <source>
        <dbReference type="ARBA" id="ARBA00022801"/>
    </source>
</evidence>
<sequence length="323" mass="35752">MKQLTTIHQTIFKQERANEQDNPEERHHLRPGDLVYVRKFRRRWNEQRREGPYRITRMSPTALQVEGSNLWYHLNHCTRAVGGEQEDEQGEAKEGDDRRPPDQEGAESNIQQSEDREVQDRDDQPGLSGIYTVPQLASSSAADRGPDSELPGNGSGRGLDLSSLNWTELIEALKEDLGIGGLELNGLNLTQLIEVLGLANWTFSDLVTLELGDLSPANGDLETKLTQTIPTKSPALHSALNLTPPASPDNVLANMFAFSPSDLATRSPSTKTGTRLIPPHPLILLTILHTSVMRVSLPKVEQNRRNAALLALLMVRLTTALSL</sequence>
<feature type="region of interest" description="Disordered" evidence="6">
    <location>
        <begin position="1"/>
        <end position="30"/>
    </location>
</feature>
<keyword evidence="4" id="KW-0255">Endonuclease</keyword>
<dbReference type="AlphaFoldDB" id="A0A9Q1IT90"/>
<proteinExistence type="predicted"/>
<evidence type="ECO:0000313" key="9">
    <source>
        <dbReference type="Proteomes" id="UP001152622"/>
    </source>
</evidence>
<reference evidence="8" key="1">
    <citation type="journal article" date="2023" name="Science">
        <title>Genome structures resolve the early diversification of teleost fishes.</title>
        <authorList>
            <person name="Parey E."/>
            <person name="Louis A."/>
            <person name="Montfort J."/>
            <person name="Bouchez O."/>
            <person name="Roques C."/>
            <person name="Iampietro C."/>
            <person name="Lluch J."/>
            <person name="Castinel A."/>
            <person name="Donnadieu C."/>
            <person name="Desvignes T."/>
            <person name="Floi Bucao C."/>
            <person name="Jouanno E."/>
            <person name="Wen M."/>
            <person name="Mejri S."/>
            <person name="Dirks R."/>
            <person name="Jansen H."/>
            <person name="Henkel C."/>
            <person name="Chen W.J."/>
            <person name="Zahm M."/>
            <person name="Cabau C."/>
            <person name="Klopp C."/>
            <person name="Thompson A.W."/>
            <person name="Robinson-Rechavi M."/>
            <person name="Braasch I."/>
            <person name="Lecointre G."/>
            <person name="Bobe J."/>
            <person name="Postlethwait J.H."/>
            <person name="Berthelot C."/>
            <person name="Roest Crollius H."/>
            <person name="Guiguen Y."/>
        </authorList>
    </citation>
    <scope>NUCLEOTIDE SEQUENCE</scope>
    <source>
        <strain evidence="8">WJC10195</strain>
    </source>
</reference>